<dbReference type="PANTHER" id="PTHR30522:SF0">
    <property type="entry name" value="NUCLEOSIDE TRIPHOSPHATE PYROPHOSPHOHYDROLASE"/>
    <property type="match status" value="1"/>
</dbReference>
<dbReference type="GO" id="GO:0046047">
    <property type="term" value="P:TTP catabolic process"/>
    <property type="evidence" value="ECO:0007669"/>
    <property type="project" value="TreeGrafter"/>
</dbReference>
<feature type="domain" description="NTP pyrophosphohydrolase MazG-like" evidence="5">
    <location>
        <begin position="30"/>
        <end position="103"/>
    </location>
</feature>
<protein>
    <recommendedName>
        <fullName evidence="4">Nucleoside triphosphate pyrophosphohydrolase</fullName>
        <ecNumber evidence="3">3.6.1.8</ecNumber>
    </recommendedName>
</protein>
<dbReference type="GO" id="GO:0046052">
    <property type="term" value="P:UTP catabolic process"/>
    <property type="evidence" value="ECO:0007669"/>
    <property type="project" value="TreeGrafter"/>
</dbReference>
<sequence>MQPSRDIRRLVEIMAALRDPQHGCPWDIEQSFDTIVPYTLEEAYEVADAIERRDADDLREELGDLLLQVVYYAQMAAERGFFDFEDVVEGITRKMVRRHPHVFGDEVARSARSAKGQWERIKAEERAEKALRQAELATRLDGRSGAAGEDWKQSARLDAAPLLLDSVPGNFPALVLALKVQQKAATVGFDWDAAEPIRAKIEEEFAEFDQAFAKDDREHMVDEFGDLLFSLVNLGRFHGLDPEMALRGCVAKFRYRFGHIERQLAAAGRTLTEASLAEMEALWVEAKTAPAAAQPAGDATRTSG</sequence>
<dbReference type="Pfam" id="PF01503">
    <property type="entry name" value="PRA-PH"/>
    <property type="match status" value="1"/>
</dbReference>
<dbReference type="InterPro" id="IPR021130">
    <property type="entry name" value="PRib-ATP_PPHydrolase-like"/>
</dbReference>
<dbReference type="AlphaFoldDB" id="A0A916ZCR4"/>
<evidence type="ECO:0000313" key="6">
    <source>
        <dbReference type="EMBL" id="GGD89113.1"/>
    </source>
</evidence>
<dbReference type="CDD" id="cd11528">
    <property type="entry name" value="NTP-PPase_MazG_Nterm"/>
    <property type="match status" value="1"/>
</dbReference>
<evidence type="ECO:0000256" key="2">
    <source>
        <dbReference type="ARBA" id="ARBA00061115"/>
    </source>
</evidence>
<dbReference type="InterPro" id="IPR004518">
    <property type="entry name" value="MazG-like_dom"/>
</dbReference>
<name>A0A916ZCR4_9HYPH</name>
<dbReference type="InterPro" id="IPR011551">
    <property type="entry name" value="NTP_PyrPHydrolase_MazG"/>
</dbReference>
<organism evidence="6 7">
    <name type="scientific">Aureimonas endophytica</name>
    <dbReference type="NCBI Taxonomy" id="2027858"/>
    <lineage>
        <taxon>Bacteria</taxon>
        <taxon>Pseudomonadati</taxon>
        <taxon>Pseudomonadota</taxon>
        <taxon>Alphaproteobacteria</taxon>
        <taxon>Hyphomicrobiales</taxon>
        <taxon>Aurantimonadaceae</taxon>
        <taxon>Aureimonas</taxon>
    </lineage>
</organism>
<dbReference type="EMBL" id="BMIQ01000001">
    <property type="protein sequence ID" value="GGD89113.1"/>
    <property type="molecule type" value="Genomic_DNA"/>
</dbReference>
<keyword evidence="7" id="KW-1185">Reference proteome</keyword>
<proteinExistence type="inferred from homology"/>
<dbReference type="InterPro" id="IPR048015">
    <property type="entry name" value="NTP-PPase_MazG-like_N"/>
</dbReference>
<reference evidence="6" key="1">
    <citation type="journal article" date="2014" name="Int. J. Syst. Evol. Microbiol.">
        <title>Complete genome sequence of Corynebacterium casei LMG S-19264T (=DSM 44701T), isolated from a smear-ripened cheese.</title>
        <authorList>
            <consortium name="US DOE Joint Genome Institute (JGI-PGF)"/>
            <person name="Walter F."/>
            <person name="Albersmeier A."/>
            <person name="Kalinowski J."/>
            <person name="Ruckert C."/>
        </authorList>
    </citation>
    <scope>NUCLEOTIDE SEQUENCE</scope>
    <source>
        <strain evidence="6">CGMCC 1.15367</strain>
    </source>
</reference>
<dbReference type="Proteomes" id="UP000644699">
    <property type="component" value="Unassembled WGS sequence"/>
</dbReference>
<reference evidence="6" key="2">
    <citation type="submission" date="2020-09" db="EMBL/GenBank/DDBJ databases">
        <authorList>
            <person name="Sun Q."/>
            <person name="Zhou Y."/>
        </authorList>
    </citation>
    <scope>NUCLEOTIDE SEQUENCE</scope>
    <source>
        <strain evidence="6">CGMCC 1.15367</strain>
    </source>
</reference>
<evidence type="ECO:0000256" key="1">
    <source>
        <dbReference type="ARBA" id="ARBA00052141"/>
    </source>
</evidence>
<dbReference type="GO" id="GO:0046061">
    <property type="term" value="P:dATP catabolic process"/>
    <property type="evidence" value="ECO:0007669"/>
    <property type="project" value="TreeGrafter"/>
</dbReference>
<dbReference type="EC" id="3.6.1.8" evidence="3"/>
<evidence type="ECO:0000256" key="3">
    <source>
        <dbReference type="ARBA" id="ARBA00066372"/>
    </source>
</evidence>
<dbReference type="GO" id="GO:0046081">
    <property type="term" value="P:dUTP catabolic process"/>
    <property type="evidence" value="ECO:0007669"/>
    <property type="project" value="TreeGrafter"/>
</dbReference>
<dbReference type="FunFam" id="1.10.287.1080:FF:000001">
    <property type="entry name" value="Nucleoside triphosphate pyrophosphohydrolase"/>
    <property type="match status" value="1"/>
</dbReference>
<evidence type="ECO:0000256" key="4">
    <source>
        <dbReference type="ARBA" id="ARBA00074799"/>
    </source>
</evidence>
<dbReference type="GO" id="GO:0047693">
    <property type="term" value="F:ATP diphosphatase activity"/>
    <property type="evidence" value="ECO:0007669"/>
    <property type="project" value="UniProtKB-EC"/>
</dbReference>
<evidence type="ECO:0000313" key="7">
    <source>
        <dbReference type="Proteomes" id="UP000644699"/>
    </source>
</evidence>
<dbReference type="GO" id="GO:0006203">
    <property type="term" value="P:dGTP catabolic process"/>
    <property type="evidence" value="ECO:0007669"/>
    <property type="project" value="TreeGrafter"/>
</dbReference>
<dbReference type="Pfam" id="PF03819">
    <property type="entry name" value="MazG"/>
    <property type="match status" value="1"/>
</dbReference>
<dbReference type="CDD" id="cd11529">
    <property type="entry name" value="NTP-PPase_MazG_Cterm"/>
    <property type="match status" value="1"/>
</dbReference>
<dbReference type="NCBIfam" id="NF007113">
    <property type="entry name" value="PRK09562.1"/>
    <property type="match status" value="1"/>
</dbReference>
<accession>A0A916ZCR4</accession>
<dbReference type="PANTHER" id="PTHR30522">
    <property type="entry name" value="NUCLEOSIDE TRIPHOSPHATE PYROPHOSPHOHYDROLASE"/>
    <property type="match status" value="1"/>
</dbReference>
<dbReference type="RefSeq" id="WP_188906617.1">
    <property type="nucleotide sequence ID" value="NZ_BMIQ01000001.1"/>
</dbReference>
<dbReference type="NCBIfam" id="TIGR00444">
    <property type="entry name" value="mazG"/>
    <property type="match status" value="1"/>
</dbReference>
<evidence type="ECO:0000259" key="5">
    <source>
        <dbReference type="Pfam" id="PF03819"/>
    </source>
</evidence>
<dbReference type="GO" id="GO:0006950">
    <property type="term" value="P:response to stress"/>
    <property type="evidence" value="ECO:0007669"/>
    <property type="project" value="UniProtKB-ARBA"/>
</dbReference>
<comment type="similarity">
    <text evidence="2">Belongs to the nucleoside triphosphate pyrophosphohydrolase family.</text>
</comment>
<dbReference type="GO" id="GO:0046076">
    <property type="term" value="P:dTTP catabolic process"/>
    <property type="evidence" value="ECO:0007669"/>
    <property type="project" value="TreeGrafter"/>
</dbReference>
<dbReference type="FunFam" id="1.10.287.1080:FF:000003">
    <property type="entry name" value="Nucleoside triphosphate pyrophosphohydrolase"/>
    <property type="match status" value="1"/>
</dbReference>
<gene>
    <name evidence="6" type="ORF">GCM10011390_04850</name>
</gene>
<comment type="catalytic activity">
    <reaction evidence="1">
        <text>ATP + H2O = AMP + diphosphate + H(+)</text>
        <dbReference type="Rhea" id="RHEA:14245"/>
        <dbReference type="ChEBI" id="CHEBI:15377"/>
        <dbReference type="ChEBI" id="CHEBI:15378"/>
        <dbReference type="ChEBI" id="CHEBI:30616"/>
        <dbReference type="ChEBI" id="CHEBI:33019"/>
        <dbReference type="ChEBI" id="CHEBI:456215"/>
        <dbReference type="EC" id="3.6.1.8"/>
    </reaction>
</comment>
<dbReference type="InterPro" id="IPR048011">
    <property type="entry name" value="NTP-PPase_MazG-like_C"/>
</dbReference>
<dbReference type="SUPFAM" id="SSF101386">
    <property type="entry name" value="all-alpha NTP pyrophosphatases"/>
    <property type="match status" value="2"/>
</dbReference>
<dbReference type="Gene3D" id="1.10.287.1080">
    <property type="entry name" value="MazG-like"/>
    <property type="match status" value="2"/>
</dbReference>
<comment type="caution">
    <text evidence="6">The sequence shown here is derived from an EMBL/GenBank/DDBJ whole genome shotgun (WGS) entry which is preliminary data.</text>
</comment>